<proteinExistence type="predicted"/>
<evidence type="ECO:0000313" key="8">
    <source>
        <dbReference type="Proteomes" id="UP000325113"/>
    </source>
</evidence>
<dbReference type="OMA" id="CVEIEMI"/>
<evidence type="ECO:0000313" key="5">
    <source>
        <dbReference type="EMBL" id="KAA0168767.1"/>
    </source>
</evidence>
<feature type="domain" description="Endoribonuclease L-PSP/chorismate mutase-like" evidence="1">
    <location>
        <begin position="32"/>
        <end position="167"/>
    </location>
</feature>
<dbReference type="Proteomes" id="UP000325113">
    <property type="component" value="Unassembled WGS sequence"/>
</dbReference>
<evidence type="ECO:0000313" key="6">
    <source>
        <dbReference type="Proteomes" id="UP000322899"/>
    </source>
</evidence>
<dbReference type="CDD" id="cd02199">
    <property type="entry name" value="YjgF_YER057c_UK114_like_1"/>
    <property type="match status" value="1"/>
</dbReference>
<evidence type="ECO:0000259" key="1">
    <source>
        <dbReference type="Pfam" id="PF14588"/>
    </source>
</evidence>
<name>A0A5A8CF06_CAFRO</name>
<keyword evidence="7" id="KW-1185">Reference proteome</keyword>
<dbReference type="Pfam" id="PF14588">
    <property type="entry name" value="YjgF_endoribonc"/>
    <property type="match status" value="1"/>
</dbReference>
<dbReference type="EMBL" id="VLTM01000036">
    <property type="protein sequence ID" value="KAA0161402.1"/>
    <property type="molecule type" value="Genomic_DNA"/>
</dbReference>
<dbReference type="PANTHER" id="PTHR43760:SF1">
    <property type="entry name" value="ENDORIBONUCLEASE L-PSP_CHORISMATE MUTASE-LIKE DOMAIN-CONTAINING PROTEIN"/>
    <property type="match status" value="1"/>
</dbReference>
<dbReference type="SUPFAM" id="SSF55298">
    <property type="entry name" value="YjgF-like"/>
    <property type="match status" value="1"/>
</dbReference>
<dbReference type="PANTHER" id="PTHR43760">
    <property type="entry name" value="ENDORIBONUCLEASE-RELATED"/>
    <property type="match status" value="1"/>
</dbReference>
<dbReference type="EMBL" id="VLTM01000200">
    <property type="protein sequence ID" value="KAA0146113.1"/>
    <property type="molecule type" value="Genomic_DNA"/>
</dbReference>
<dbReference type="EMBL" id="VLTN01000026">
    <property type="protein sequence ID" value="KAA0151545.1"/>
    <property type="molecule type" value="Genomic_DNA"/>
</dbReference>
<sequence length="179" mass="18928">MAVVRAATAAMRATSAPAVRALAARGVHTEAKIEEMGLKLPTPPTPAANYIMCHRVGNLLFTAGHLPMQEDGQLFNGKVGKDFTTEEAYTAARQCALAILGTVKAEIGDLDKVKRVVKLTGFVNCVDAFSAQPKVLNGASDFMGEVLGERGVHVRSAVGTNALPMNVPVEVEAIIEIDE</sequence>
<organism evidence="3 7">
    <name type="scientific">Cafeteria roenbergensis</name>
    <name type="common">Marine flagellate</name>
    <dbReference type="NCBI Taxonomy" id="33653"/>
    <lineage>
        <taxon>Eukaryota</taxon>
        <taxon>Sar</taxon>
        <taxon>Stramenopiles</taxon>
        <taxon>Bigyra</taxon>
        <taxon>Opalozoa</taxon>
        <taxon>Bicosoecida</taxon>
        <taxon>Cafeteriaceae</taxon>
        <taxon>Cafeteria</taxon>
    </lineage>
</organism>
<gene>
    <name evidence="5" type="ORF">FNF27_07117</name>
    <name evidence="3" type="ORF">FNF29_04469</name>
    <name evidence="4" type="ORF">FNF31_03861</name>
    <name evidence="2" type="ORF">FNF31_07857</name>
</gene>
<dbReference type="Gene3D" id="3.30.1330.40">
    <property type="entry name" value="RutC-like"/>
    <property type="match status" value="1"/>
</dbReference>
<evidence type="ECO:0000313" key="7">
    <source>
        <dbReference type="Proteomes" id="UP000323011"/>
    </source>
</evidence>
<evidence type="ECO:0000313" key="4">
    <source>
        <dbReference type="EMBL" id="KAA0161402.1"/>
    </source>
</evidence>
<dbReference type="OrthoDB" id="309640at2759"/>
<dbReference type="EMBL" id="VLTO01000074">
    <property type="protein sequence ID" value="KAA0168767.1"/>
    <property type="molecule type" value="Genomic_DNA"/>
</dbReference>
<dbReference type="AlphaFoldDB" id="A0A5A8CF06"/>
<evidence type="ECO:0000313" key="2">
    <source>
        <dbReference type="EMBL" id="KAA0146113.1"/>
    </source>
</evidence>
<dbReference type="Proteomes" id="UP000323011">
    <property type="component" value="Unassembled WGS sequence"/>
</dbReference>
<comment type="caution">
    <text evidence="3">The sequence shown here is derived from an EMBL/GenBank/DDBJ whole genome shotgun (WGS) entry which is preliminary data.</text>
</comment>
<evidence type="ECO:0000313" key="3">
    <source>
        <dbReference type="EMBL" id="KAA0151545.1"/>
    </source>
</evidence>
<dbReference type="InterPro" id="IPR035959">
    <property type="entry name" value="RutC-like_sf"/>
</dbReference>
<reference evidence="6 7" key="1">
    <citation type="submission" date="2019-07" db="EMBL/GenBank/DDBJ databases">
        <title>Genomes of Cafeteria roenbergensis.</title>
        <authorList>
            <person name="Fischer M.G."/>
            <person name="Hackl T."/>
            <person name="Roman M."/>
        </authorList>
    </citation>
    <scope>NUCLEOTIDE SEQUENCE [LARGE SCALE GENOMIC DNA]</scope>
    <source>
        <strain evidence="3 7">BVI</strain>
        <strain evidence="2 8">Cflag</strain>
        <strain evidence="5 6">E4-10P</strain>
    </source>
</reference>
<accession>A0A5A8CF06</accession>
<protein>
    <recommendedName>
        <fullName evidence="1">Endoribonuclease L-PSP/chorismate mutase-like domain-containing protein</fullName>
    </recommendedName>
</protein>
<dbReference type="Proteomes" id="UP000322899">
    <property type="component" value="Unassembled WGS sequence"/>
</dbReference>
<dbReference type="InterPro" id="IPR013813">
    <property type="entry name" value="Endoribo_LPSP/chorism_mut-like"/>
</dbReference>